<evidence type="ECO:0008006" key="4">
    <source>
        <dbReference type="Google" id="ProtNLM"/>
    </source>
</evidence>
<keyword evidence="1" id="KW-0175">Coiled coil</keyword>
<keyword evidence="3" id="KW-1185">Reference proteome</keyword>
<organism evidence="2 3">
    <name type="scientific">Molorchus minor</name>
    <dbReference type="NCBI Taxonomy" id="1323400"/>
    <lineage>
        <taxon>Eukaryota</taxon>
        <taxon>Metazoa</taxon>
        <taxon>Ecdysozoa</taxon>
        <taxon>Arthropoda</taxon>
        <taxon>Hexapoda</taxon>
        <taxon>Insecta</taxon>
        <taxon>Pterygota</taxon>
        <taxon>Neoptera</taxon>
        <taxon>Endopterygota</taxon>
        <taxon>Coleoptera</taxon>
        <taxon>Polyphaga</taxon>
        <taxon>Cucujiformia</taxon>
        <taxon>Chrysomeloidea</taxon>
        <taxon>Cerambycidae</taxon>
        <taxon>Lamiinae</taxon>
        <taxon>Monochamini</taxon>
        <taxon>Molorchus</taxon>
    </lineage>
</organism>
<dbReference type="EMBL" id="JAPWTJ010000109">
    <property type="protein sequence ID" value="KAJ8982752.1"/>
    <property type="molecule type" value="Genomic_DNA"/>
</dbReference>
<evidence type="ECO:0000313" key="3">
    <source>
        <dbReference type="Proteomes" id="UP001162164"/>
    </source>
</evidence>
<reference evidence="2" key="1">
    <citation type="journal article" date="2023" name="Insect Mol. Biol.">
        <title>Genome sequencing provides insights into the evolution of gene families encoding plant cell wall-degrading enzymes in longhorned beetles.</title>
        <authorList>
            <person name="Shin N.R."/>
            <person name="Okamura Y."/>
            <person name="Kirsch R."/>
            <person name="Pauchet Y."/>
        </authorList>
    </citation>
    <scope>NUCLEOTIDE SEQUENCE</scope>
    <source>
        <strain evidence="2">MMC_N1</strain>
    </source>
</reference>
<protein>
    <recommendedName>
        <fullName evidence="4">A kinase anchor protein 9</fullName>
    </recommendedName>
</protein>
<name>A0ABQ9JY15_9CUCU</name>
<evidence type="ECO:0000256" key="1">
    <source>
        <dbReference type="SAM" id="Coils"/>
    </source>
</evidence>
<evidence type="ECO:0000313" key="2">
    <source>
        <dbReference type="EMBL" id="KAJ8982752.1"/>
    </source>
</evidence>
<accession>A0ABQ9JY15</accession>
<comment type="caution">
    <text evidence="2">The sequence shown here is derived from an EMBL/GenBank/DDBJ whole genome shotgun (WGS) entry which is preliminary data.</text>
</comment>
<proteinExistence type="predicted"/>
<dbReference type="Proteomes" id="UP001162164">
    <property type="component" value="Unassembled WGS sequence"/>
</dbReference>
<feature type="coiled-coil region" evidence="1">
    <location>
        <begin position="17"/>
        <end position="149"/>
    </location>
</feature>
<sequence>MTIDDNETLFTKMDVDVKENNKEYEGLKRQFEVVLQEKSKLQSELNEVNQTYLRETAEKQDMLQQQLKELTASRNELINIVTTKHNESVAYHNEIQRLSQILTSETDKCKNLEMQLSQLKTSYVSSEEIELKNQELETVLQQNSFLKEKCEIMGKNLLEEQTKLQQLLAEKSIPSEKEISLQKKLERLQTHLIELEEHYTQELLQAEQKNTELQTKLNEIKEREQNS</sequence>
<feature type="coiled-coil region" evidence="1">
    <location>
        <begin position="178"/>
        <end position="226"/>
    </location>
</feature>
<gene>
    <name evidence="2" type="ORF">NQ317_014050</name>
</gene>